<reference evidence="7 8" key="1">
    <citation type="submission" date="2023-09" db="EMBL/GenBank/DDBJ databases">
        <title>Nesidiocoris tenuis whole genome shotgun sequence.</title>
        <authorList>
            <person name="Shibata T."/>
            <person name="Shimoda M."/>
            <person name="Kobayashi T."/>
            <person name="Uehara T."/>
        </authorList>
    </citation>
    <scope>NUCLEOTIDE SEQUENCE [LARGE SCALE GENOMIC DNA]</scope>
    <source>
        <strain evidence="7 8">Japan</strain>
    </source>
</reference>
<dbReference type="PROSITE" id="PS50960">
    <property type="entry name" value="HTH_PSQ"/>
    <property type="match status" value="1"/>
</dbReference>
<dbReference type="SUPFAM" id="SSF46689">
    <property type="entry name" value="Homeodomain-like"/>
    <property type="match status" value="1"/>
</dbReference>
<keyword evidence="3" id="KW-0238">DNA-binding</keyword>
<feature type="region of interest" description="Disordered" evidence="4">
    <location>
        <begin position="122"/>
        <end position="252"/>
    </location>
</feature>
<dbReference type="SMART" id="SM00225">
    <property type="entry name" value="BTB"/>
    <property type="match status" value="1"/>
</dbReference>
<dbReference type="InterPro" id="IPR051095">
    <property type="entry name" value="Dros_DevTransReg"/>
</dbReference>
<evidence type="ECO:0000259" key="5">
    <source>
        <dbReference type="PROSITE" id="PS50097"/>
    </source>
</evidence>
<feature type="compositionally biased region" description="Low complexity" evidence="4">
    <location>
        <begin position="227"/>
        <end position="236"/>
    </location>
</feature>
<dbReference type="Pfam" id="PF05225">
    <property type="entry name" value="HTH_psq"/>
    <property type="match status" value="1"/>
</dbReference>
<organism evidence="7 8">
    <name type="scientific">Nesidiocoris tenuis</name>
    <dbReference type="NCBI Taxonomy" id="355587"/>
    <lineage>
        <taxon>Eukaryota</taxon>
        <taxon>Metazoa</taxon>
        <taxon>Ecdysozoa</taxon>
        <taxon>Arthropoda</taxon>
        <taxon>Hexapoda</taxon>
        <taxon>Insecta</taxon>
        <taxon>Pterygota</taxon>
        <taxon>Neoptera</taxon>
        <taxon>Paraneoptera</taxon>
        <taxon>Hemiptera</taxon>
        <taxon>Heteroptera</taxon>
        <taxon>Panheteroptera</taxon>
        <taxon>Cimicomorpha</taxon>
        <taxon>Miridae</taxon>
        <taxon>Dicyphina</taxon>
        <taxon>Nesidiocoris</taxon>
    </lineage>
</organism>
<accession>A0ABN7B2V2</accession>
<protein>
    <recommendedName>
        <fullName evidence="9">BTB domain-containing protein</fullName>
    </recommendedName>
</protein>
<dbReference type="InterPro" id="IPR011333">
    <property type="entry name" value="SKP1/BTB/POZ_sf"/>
</dbReference>
<dbReference type="PANTHER" id="PTHR23110:SF81">
    <property type="entry name" value="BTB-PROTEIN-VII, ISOFORM F-RELATED"/>
    <property type="match status" value="1"/>
</dbReference>
<keyword evidence="2 3" id="KW-0539">Nucleus</keyword>
<name>A0ABN7B2V2_9HEMI</name>
<keyword evidence="8" id="KW-1185">Reference proteome</keyword>
<dbReference type="Gene3D" id="3.30.710.10">
    <property type="entry name" value="Potassium Channel Kv1.1, Chain A"/>
    <property type="match status" value="1"/>
</dbReference>
<dbReference type="InterPro" id="IPR007889">
    <property type="entry name" value="HTH_Psq"/>
</dbReference>
<evidence type="ECO:0008006" key="9">
    <source>
        <dbReference type="Google" id="ProtNLM"/>
    </source>
</evidence>
<dbReference type="SUPFAM" id="SSF54695">
    <property type="entry name" value="POZ domain"/>
    <property type="match status" value="1"/>
</dbReference>
<proteinExistence type="predicted"/>
<feature type="compositionally biased region" description="Basic and acidic residues" evidence="4">
    <location>
        <begin position="178"/>
        <end position="207"/>
    </location>
</feature>
<evidence type="ECO:0000256" key="3">
    <source>
        <dbReference type="PROSITE-ProRule" id="PRU00320"/>
    </source>
</evidence>
<dbReference type="InterPro" id="IPR000210">
    <property type="entry name" value="BTB/POZ_dom"/>
</dbReference>
<dbReference type="PANTHER" id="PTHR23110">
    <property type="entry name" value="BTB DOMAIN TRANSCRIPTION FACTOR"/>
    <property type="match status" value="1"/>
</dbReference>
<comment type="subcellular location">
    <subcellularLocation>
        <location evidence="1 3">Nucleus</location>
    </subcellularLocation>
</comment>
<dbReference type="InterPro" id="IPR009057">
    <property type="entry name" value="Homeodomain-like_sf"/>
</dbReference>
<dbReference type="Pfam" id="PF00651">
    <property type="entry name" value="BTB"/>
    <property type="match status" value="1"/>
</dbReference>
<dbReference type="PROSITE" id="PS50097">
    <property type="entry name" value="BTB"/>
    <property type="match status" value="1"/>
</dbReference>
<evidence type="ECO:0000313" key="8">
    <source>
        <dbReference type="Proteomes" id="UP001307889"/>
    </source>
</evidence>
<evidence type="ECO:0000256" key="4">
    <source>
        <dbReference type="SAM" id="MobiDB-lite"/>
    </source>
</evidence>
<dbReference type="Proteomes" id="UP001307889">
    <property type="component" value="Chromosome 9"/>
</dbReference>
<feature type="region of interest" description="Disordered" evidence="4">
    <location>
        <begin position="332"/>
        <end position="351"/>
    </location>
</feature>
<feature type="DNA-binding region" description="H-T-H motif" evidence="3">
    <location>
        <begin position="302"/>
        <end position="322"/>
    </location>
</feature>
<dbReference type="EMBL" id="AP028917">
    <property type="protein sequence ID" value="BES98164.1"/>
    <property type="molecule type" value="Genomic_DNA"/>
</dbReference>
<evidence type="ECO:0000259" key="6">
    <source>
        <dbReference type="PROSITE" id="PS50960"/>
    </source>
</evidence>
<evidence type="ECO:0000256" key="1">
    <source>
        <dbReference type="ARBA" id="ARBA00004123"/>
    </source>
</evidence>
<evidence type="ECO:0000313" key="7">
    <source>
        <dbReference type="EMBL" id="BES98164.1"/>
    </source>
</evidence>
<dbReference type="CDD" id="cd18315">
    <property type="entry name" value="BTB_POZ_BAB-like"/>
    <property type="match status" value="1"/>
</dbReference>
<gene>
    <name evidence="7" type="ORF">NTJ_10979</name>
</gene>
<feature type="domain" description="HTH psq-type" evidence="6">
    <location>
        <begin position="274"/>
        <end position="326"/>
    </location>
</feature>
<feature type="domain" description="BTB" evidence="5">
    <location>
        <begin position="31"/>
        <end position="96"/>
    </location>
</feature>
<dbReference type="Gene3D" id="1.10.10.60">
    <property type="entry name" value="Homeodomain-like"/>
    <property type="match status" value="1"/>
</dbReference>
<sequence length="398" mass="44231">MASQQFCLRWNNHFQNFISVFTNLLTNEMLVDVTLAAEGKQLQAHKVVLSACSTYFQTLFTSNPCQHPIVILKDIKFADLKTMVDFMYYGEVNVSQDQLPAILKTAETLKVKGLTEMPDQLSLSKSVSSDKGESPSPISPSVLRRKRLRKSSTGSGSEQTSEDTAASGSTDLVVPSPIKHESDEPVLKHEASTESESHARESSHSFEEETTVVLPTRNLSDEGENTSSNIRWSSSSEDNRAGTSSTQVPPKGWSYPDRFEYASCEFAPYPYPPARRKRSVNPQQDENFIAALEAVRSGSLGFCKAAKIYGVNNRTLWLEYKKRGYPLRPSTKSRAISSIEQQQQQPAPNRTFNPSQSLDIACCVPKIKLPPVPPPNFSHNIAPPQIDYSAPLFNYSTL</sequence>
<evidence type="ECO:0000256" key="2">
    <source>
        <dbReference type="ARBA" id="ARBA00023242"/>
    </source>
</evidence>